<name>A0A813LSG8_POLGL</name>
<feature type="domain" description="Reverse transcriptase" evidence="2">
    <location>
        <begin position="156"/>
        <end position="444"/>
    </location>
</feature>
<feature type="compositionally biased region" description="Low complexity" evidence="1">
    <location>
        <begin position="784"/>
        <end position="832"/>
    </location>
</feature>
<reference evidence="3" key="1">
    <citation type="submission" date="2021-02" db="EMBL/GenBank/DDBJ databases">
        <authorList>
            <person name="Dougan E. K."/>
            <person name="Rhodes N."/>
            <person name="Thang M."/>
            <person name="Chan C."/>
        </authorList>
    </citation>
    <scope>NUCLEOTIDE SEQUENCE</scope>
</reference>
<gene>
    <name evidence="3" type="ORF">PGLA2088_LOCUS47039</name>
</gene>
<sequence>MKQAMRDSDTRVFWYWARQLDAREFGPKRRTQLTIPSLQPTIQEWSQYLALPGAQGGCAAVALPSPQSAFVWEQDGHLRLTDIAHVVPHVMPGQINYDTLWLQDRYQDFLQQLSNQKPGKAVPRWSAPADIWKMLLLDATPDTEQIRADVQQLLSAIWNTQRAPHTWHHSQVCLVDKQNNKIGCGAFRLINKLDPVGRCFYRVIWNFGNHPQYDFASGLQRGRRREQAILQQRVLHDRLIKTKQSFAFTKYDVRNAFPSISHESQLQYLQRSFDPGFRNLCAQRFQQSRITVRGLQNKEITMAVGSGSLQGDGIAGYQFTGSFNLALQRFLDAISCHTWATLCRTTEWLTNRNVDCALTSFVDDSAHTSVIADVNTLRSHQGQLDHEFQQALESDGFQSHPEKKTTMPVYVGKGAQQHYNNSFAQQPVNDKVQAVQCVYLGSTFAVTQHAQRDITVRIQAANRAWYAFARIWRQIMLPVHVRYQMFRTLVSSVLLSGLETLVLNNNNYARLETWHINELRQIIGAPAFKRDDNFVRVSLGAPTIESILRYRRLKWMQHIAAAPFDHVALRAVLFQPLPATPKPPLDNKGMPTEHAASWLKQALADLEHLTSRDTRFPATASLSKGLLDVFDPTSIFANNRLRPKTLLTCRLAIKQTVPRTLAANRLVCFACAADFSSLVALRCHCRRAHGDIDFKTISAITNQCPLCNKLFTTKFGAKQHMRRRAAHRCPQHNTYKLAGTLQPNIPEQIRCPFCFCNFTTLDSYNIHVQSNICGIRVDSDTSVSDNSPTDETSSSSSSSSAAEEDSSTQSDNTYSSSTESNSDTTSNSDSSS</sequence>
<dbReference type="Proteomes" id="UP000626109">
    <property type="component" value="Unassembled WGS sequence"/>
</dbReference>
<dbReference type="InterPro" id="IPR013087">
    <property type="entry name" value="Znf_C2H2_type"/>
</dbReference>
<dbReference type="AlphaFoldDB" id="A0A813LSG8"/>
<dbReference type="InterPro" id="IPR000477">
    <property type="entry name" value="RT_dom"/>
</dbReference>
<protein>
    <recommendedName>
        <fullName evidence="2">Reverse transcriptase domain-containing protein</fullName>
    </recommendedName>
</protein>
<organism evidence="3 4">
    <name type="scientific">Polarella glacialis</name>
    <name type="common">Dinoflagellate</name>
    <dbReference type="NCBI Taxonomy" id="89957"/>
    <lineage>
        <taxon>Eukaryota</taxon>
        <taxon>Sar</taxon>
        <taxon>Alveolata</taxon>
        <taxon>Dinophyceae</taxon>
        <taxon>Suessiales</taxon>
        <taxon>Suessiaceae</taxon>
        <taxon>Polarella</taxon>
    </lineage>
</organism>
<dbReference type="PROSITE" id="PS00028">
    <property type="entry name" value="ZINC_FINGER_C2H2_1"/>
    <property type="match status" value="1"/>
</dbReference>
<dbReference type="SMART" id="SM00355">
    <property type="entry name" value="ZnF_C2H2"/>
    <property type="match status" value="3"/>
</dbReference>
<evidence type="ECO:0000259" key="2">
    <source>
        <dbReference type="PROSITE" id="PS50878"/>
    </source>
</evidence>
<proteinExistence type="predicted"/>
<evidence type="ECO:0000313" key="3">
    <source>
        <dbReference type="EMBL" id="CAE8733873.1"/>
    </source>
</evidence>
<dbReference type="Gene3D" id="3.30.160.60">
    <property type="entry name" value="Classic Zinc Finger"/>
    <property type="match status" value="1"/>
</dbReference>
<dbReference type="PROSITE" id="PS50878">
    <property type="entry name" value="RT_POL"/>
    <property type="match status" value="1"/>
</dbReference>
<dbReference type="EMBL" id="CAJNNW010036388">
    <property type="protein sequence ID" value="CAE8733873.1"/>
    <property type="molecule type" value="Genomic_DNA"/>
</dbReference>
<comment type="caution">
    <text evidence="3">The sequence shown here is derived from an EMBL/GenBank/DDBJ whole genome shotgun (WGS) entry which is preliminary data.</text>
</comment>
<evidence type="ECO:0000313" key="4">
    <source>
        <dbReference type="Proteomes" id="UP000626109"/>
    </source>
</evidence>
<feature type="region of interest" description="Disordered" evidence="1">
    <location>
        <begin position="779"/>
        <end position="832"/>
    </location>
</feature>
<accession>A0A813LSG8</accession>
<evidence type="ECO:0000256" key="1">
    <source>
        <dbReference type="SAM" id="MobiDB-lite"/>
    </source>
</evidence>